<evidence type="ECO:0000256" key="6">
    <source>
        <dbReference type="SAM" id="Phobius"/>
    </source>
</evidence>
<protein>
    <submittedName>
        <fullName evidence="7">MFS transporter</fullName>
    </submittedName>
</protein>
<proteinExistence type="predicted"/>
<keyword evidence="5 6" id="KW-0472">Membrane</keyword>
<dbReference type="Pfam" id="PF07690">
    <property type="entry name" value="MFS_1"/>
    <property type="match status" value="1"/>
</dbReference>
<feature type="transmembrane region" description="Helical" evidence="6">
    <location>
        <begin position="128"/>
        <end position="151"/>
    </location>
</feature>
<feature type="transmembrane region" description="Helical" evidence="6">
    <location>
        <begin position="98"/>
        <end position="121"/>
    </location>
</feature>
<feature type="transmembrane region" description="Helical" evidence="6">
    <location>
        <begin position="193"/>
        <end position="212"/>
    </location>
</feature>
<feature type="transmembrane region" description="Helical" evidence="6">
    <location>
        <begin position="233"/>
        <end position="256"/>
    </location>
</feature>
<dbReference type="PANTHER" id="PTHR23513">
    <property type="entry name" value="INTEGRAL MEMBRANE EFFLUX PROTEIN-RELATED"/>
    <property type="match status" value="1"/>
</dbReference>
<feature type="transmembrane region" description="Helical" evidence="6">
    <location>
        <begin position="70"/>
        <end position="92"/>
    </location>
</feature>
<evidence type="ECO:0000256" key="3">
    <source>
        <dbReference type="ARBA" id="ARBA00022692"/>
    </source>
</evidence>
<comment type="subcellular location">
    <subcellularLocation>
        <location evidence="1">Cell membrane</location>
        <topology evidence="1">Multi-pass membrane protein</topology>
    </subcellularLocation>
</comment>
<feature type="transmembrane region" description="Helical" evidence="6">
    <location>
        <begin position="276"/>
        <end position="297"/>
    </location>
</feature>
<keyword evidence="2" id="KW-1003">Cell membrane</keyword>
<evidence type="ECO:0000313" key="8">
    <source>
        <dbReference type="Proteomes" id="UP001064933"/>
    </source>
</evidence>
<dbReference type="RefSeq" id="WP_261757296.1">
    <property type="nucleotide sequence ID" value="NZ_CP104562.2"/>
</dbReference>
<keyword evidence="8" id="KW-1185">Reference proteome</keyword>
<feature type="transmembrane region" description="Helical" evidence="6">
    <location>
        <begin position="399"/>
        <end position="418"/>
    </location>
</feature>
<evidence type="ECO:0000256" key="5">
    <source>
        <dbReference type="ARBA" id="ARBA00023136"/>
    </source>
</evidence>
<dbReference type="Proteomes" id="UP001064933">
    <property type="component" value="Chromosome"/>
</dbReference>
<evidence type="ECO:0000256" key="4">
    <source>
        <dbReference type="ARBA" id="ARBA00022989"/>
    </source>
</evidence>
<dbReference type="EMBL" id="CP104562">
    <property type="protein sequence ID" value="UXH77545.1"/>
    <property type="molecule type" value="Genomic_DNA"/>
</dbReference>
<feature type="transmembrane region" description="Helical" evidence="6">
    <location>
        <begin position="37"/>
        <end position="63"/>
    </location>
</feature>
<feature type="transmembrane region" description="Helical" evidence="6">
    <location>
        <begin position="309"/>
        <end position="329"/>
    </location>
</feature>
<name>A0ABY6AXM3_9BURK</name>
<keyword evidence="3 6" id="KW-0812">Transmembrane</keyword>
<dbReference type="CDD" id="cd06173">
    <property type="entry name" value="MFS_MefA_like"/>
    <property type="match status" value="1"/>
</dbReference>
<dbReference type="PANTHER" id="PTHR23513:SF6">
    <property type="entry name" value="MAJOR FACILITATOR SUPERFAMILY ASSOCIATED DOMAIN-CONTAINING PROTEIN"/>
    <property type="match status" value="1"/>
</dbReference>
<dbReference type="SUPFAM" id="SSF103473">
    <property type="entry name" value="MFS general substrate transporter"/>
    <property type="match status" value="1"/>
</dbReference>
<sequence length="455" mass="48328">MLPKRQIPLVDRLLDRLLDLLRLPAGDLLRDLVYRRLWSSILISSLGGQITLLALPLTAAILLHASPTQMGWLTAMEILPFVLFSLPSGVWLDRVRKLPVYIVGEVTLAVAVGSVPVAAWMGWLGMPWLYFVGFLLGTVYTVAGSAAQIVLTQVVSRDRLVEAHAKNALASSGAEVAGPGVAGALIKLVGAPLALAVDALLLLSSALILRGVKVREHLIRREGADFWRDLKAGVAFVRGERMLVSLACAVGGWQMFNQAAQVVQILFATRVLGLSAQSVGLSYIALGAGTVLASVFGHRISRRLGPGPCLISGFGICGIGWTVLAFAPANVWGVAAFGFALFAFGVGAVFIFINFLSLRQAVTPGPLLGRMTSTMRWLILIPAGPGALVGGWLGEHVHLRAALLFAGVGALLLTALAWRMRSIRTVKELPRIVEEEAALGAEAQPGLNLQTVSGN</sequence>
<evidence type="ECO:0000313" key="7">
    <source>
        <dbReference type="EMBL" id="UXH77545.1"/>
    </source>
</evidence>
<dbReference type="Gene3D" id="1.20.1250.20">
    <property type="entry name" value="MFS general substrate transporter like domains"/>
    <property type="match status" value="1"/>
</dbReference>
<gene>
    <name evidence="7" type="ORF">N4261_21540</name>
</gene>
<organism evidence="7 8">
    <name type="scientific">Roseateles amylovorans</name>
    <dbReference type="NCBI Taxonomy" id="2978473"/>
    <lineage>
        <taxon>Bacteria</taxon>
        <taxon>Pseudomonadati</taxon>
        <taxon>Pseudomonadota</taxon>
        <taxon>Betaproteobacteria</taxon>
        <taxon>Burkholderiales</taxon>
        <taxon>Sphaerotilaceae</taxon>
        <taxon>Roseateles</taxon>
    </lineage>
</organism>
<feature type="transmembrane region" description="Helical" evidence="6">
    <location>
        <begin position="377"/>
        <end position="393"/>
    </location>
</feature>
<accession>A0ABY6AXM3</accession>
<keyword evidence="4 6" id="KW-1133">Transmembrane helix</keyword>
<dbReference type="InterPro" id="IPR036259">
    <property type="entry name" value="MFS_trans_sf"/>
</dbReference>
<evidence type="ECO:0000256" key="1">
    <source>
        <dbReference type="ARBA" id="ARBA00004651"/>
    </source>
</evidence>
<feature type="transmembrane region" description="Helical" evidence="6">
    <location>
        <begin position="335"/>
        <end position="356"/>
    </location>
</feature>
<dbReference type="InterPro" id="IPR011701">
    <property type="entry name" value="MFS"/>
</dbReference>
<evidence type="ECO:0000256" key="2">
    <source>
        <dbReference type="ARBA" id="ARBA00022475"/>
    </source>
</evidence>
<reference evidence="7" key="1">
    <citation type="submission" date="2022-10" db="EMBL/GenBank/DDBJ databases">
        <title>Characterization and whole genome sequencing of a new Roseateles species, isolated from fresh water.</title>
        <authorList>
            <person name="Guliayeva D.Y."/>
            <person name="Akhremchuk A.E."/>
            <person name="Sikolenko M.A."/>
            <person name="Valentovich L.N."/>
            <person name="Sidarenka A.V."/>
        </authorList>
    </citation>
    <scope>NUCLEOTIDE SEQUENCE</scope>
    <source>
        <strain evidence="7">BIM B-1768</strain>
    </source>
</reference>